<keyword evidence="2" id="KW-0378">Hydrolase</keyword>
<dbReference type="InterPro" id="IPR036397">
    <property type="entry name" value="RNaseH_sf"/>
</dbReference>
<accession>A0AAJ2NR42</accession>
<keyword evidence="3 5" id="KW-0269">Exonuclease</keyword>
<dbReference type="Proteomes" id="UP001285636">
    <property type="component" value="Unassembled WGS sequence"/>
</dbReference>
<dbReference type="PANTHER" id="PTHR30231:SF4">
    <property type="entry name" value="PROTEIN NEN2"/>
    <property type="match status" value="1"/>
</dbReference>
<dbReference type="GO" id="GO:0008408">
    <property type="term" value="F:3'-5' exonuclease activity"/>
    <property type="evidence" value="ECO:0007669"/>
    <property type="project" value="TreeGrafter"/>
</dbReference>
<dbReference type="RefSeq" id="WP_289235418.1">
    <property type="nucleotide sequence ID" value="NZ_CP117835.1"/>
</dbReference>
<dbReference type="InterPro" id="IPR012337">
    <property type="entry name" value="RNaseH-like_sf"/>
</dbReference>
<reference evidence="5" key="1">
    <citation type="submission" date="2023-10" db="EMBL/GenBank/DDBJ databases">
        <title>Screening of Alkalihalophilus pseudofirmusBZ-TG-HK211 and Its Alleviation of Salt Stress on Rapeseed Growth.</title>
        <authorList>
            <person name="Zhao B."/>
            <person name="Guo T."/>
        </authorList>
    </citation>
    <scope>NUCLEOTIDE SEQUENCE</scope>
    <source>
        <strain evidence="5">BZ-TG-HK211</strain>
    </source>
</reference>
<dbReference type="GO" id="GO:0003676">
    <property type="term" value="F:nucleic acid binding"/>
    <property type="evidence" value="ECO:0007669"/>
    <property type="project" value="InterPro"/>
</dbReference>
<feature type="domain" description="Exonuclease" evidence="4">
    <location>
        <begin position="58"/>
        <end position="227"/>
    </location>
</feature>
<evidence type="ECO:0000256" key="1">
    <source>
        <dbReference type="ARBA" id="ARBA00022722"/>
    </source>
</evidence>
<dbReference type="CDD" id="cd06127">
    <property type="entry name" value="DEDDh"/>
    <property type="match status" value="1"/>
</dbReference>
<evidence type="ECO:0000313" key="6">
    <source>
        <dbReference type="Proteomes" id="UP001285636"/>
    </source>
</evidence>
<organism evidence="5 6">
    <name type="scientific">Alkalihalophilus pseudofirmus</name>
    <name type="common">Bacillus pseudofirmus</name>
    <dbReference type="NCBI Taxonomy" id="79885"/>
    <lineage>
        <taxon>Bacteria</taxon>
        <taxon>Bacillati</taxon>
        <taxon>Bacillota</taxon>
        <taxon>Bacilli</taxon>
        <taxon>Bacillales</taxon>
        <taxon>Bacillaceae</taxon>
        <taxon>Alkalihalophilus</taxon>
    </lineage>
</organism>
<proteinExistence type="predicted"/>
<protein>
    <submittedName>
        <fullName evidence="5">3'-5' exonuclease</fullName>
    </submittedName>
</protein>
<dbReference type="SMART" id="SM00479">
    <property type="entry name" value="EXOIII"/>
    <property type="match status" value="1"/>
</dbReference>
<evidence type="ECO:0000256" key="3">
    <source>
        <dbReference type="ARBA" id="ARBA00022839"/>
    </source>
</evidence>
<dbReference type="Pfam" id="PF00929">
    <property type="entry name" value="RNase_T"/>
    <property type="match status" value="1"/>
</dbReference>
<name>A0AAJ2NR42_ALKPS</name>
<sequence>MVMNHMVQLVKQLSTKLSPSMYASTLQSSQAEGLARLRQIQRELKNDDVLDQPLHSLSFIVFDLETSGFFPDKGDEILSIGAVKMKGAEVLFEESFYSTVQCKKEPSSDVLLLTGLTLEELQSSRPLIDVLNNFYEFVGGGTLVAHHATHEKRFMSHMTWQLMRMPFAHRIIDTTFLTRVVAHDEDLVTLDECCIYYNIPITTRHHALYDAKMTAQLWGQCLELAQEKGFSTLREIYIYLATLKK</sequence>
<dbReference type="PANTHER" id="PTHR30231">
    <property type="entry name" value="DNA POLYMERASE III SUBUNIT EPSILON"/>
    <property type="match status" value="1"/>
</dbReference>
<evidence type="ECO:0000256" key="2">
    <source>
        <dbReference type="ARBA" id="ARBA00022801"/>
    </source>
</evidence>
<dbReference type="Gene3D" id="3.30.420.10">
    <property type="entry name" value="Ribonuclease H-like superfamily/Ribonuclease H"/>
    <property type="match status" value="1"/>
</dbReference>
<gene>
    <name evidence="5" type="ORF">RYX45_17335</name>
</gene>
<dbReference type="NCBIfam" id="NF005836">
    <property type="entry name" value="PRK07740.1"/>
    <property type="match status" value="1"/>
</dbReference>
<keyword evidence="1" id="KW-0540">Nuclease</keyword>
<dbReference type="AlphaFoldDB" id="A0AAJ2NR42"/>
<comment type="caution">
    <text evidence="5">The sequence shown here is derived from an EMBL/GenBank/DDBJ whole genome shotgun (WGS) entry which is preliminary data.</text>
</comment>
<dbReference type="GO" id="GO:0005829">
    <property type="term" value="C:cytosol"/>
    <property type="evidence" value="ECO:0007669"/>
    <property type="project" value="TreeGrafter"/>
</dbReference>
<evidence type="ECO:0000259" key="4">
    <source>
        <dbReference type="SMART" id="SM00479"/>
    </source>
</evidence>
<dbReference type="EMBL" id="JAWJAY010000006">
    <property type="protein sequence ID" value="MDV2886961.1"/>
    <property type="molecule type" value="Genomic_DNA"/>
</dbReference>
<dbReference type="SUPFAM" id="SSF53098">
    <property type="entry name" value="Ribonuclease H-like"/>
    <property type="match status" value="1"/>
</dbReference>
<dbReference type="InterPro" id="IPR013520">
    <property type="entry name" value="Ribonucl_H"/>
</dbReference>
<evidence type="ECO:0000313" key="5">
    <source>
        <dbReference type="EMBL" id="MDV2886961.1"/>
    </source>
</evidence>